<evidence type="ECO:0000313" key="2">
    <source>
        <dbReference type="Proteomes" id="UP000245934"/>
    </source>
</evidence>
<proteinExistence type="predicted"/>
<name>A0A2V2NBU1_9EURY</name>
<reference evidence="1 2" key="1">
    <citation type="submission" date="2018-05" db="EMBL/GenBank/DDBJ databases">
        <title>Draft genome of Methanospirillum stamsii Pt1.</title>
        <authorList>
            <person name="Dueholm M.S."/>
            <person name="Nielsen P.H."/>
            <person name="Bakmann L.F."/>
            <person name="Otzen D.E."/>
        </authorList>
    </citation>
    <scope>NUCLEOTIDE SEQUENCE [LARGE SCALE GENOMIC DNA]</scope>
    <source>
        <strain evidence="1 2">Pt1</strain>
    </source>
</reference>
<protein>
    <submittedName>
        <fullName evidence="1">Transposase</fullName>
    </submittedName>
</protein>
<accession>A0A2V2NBU1</accession>
<dbReference type="AlphaFoldDB" id="A0A2V2NBU1"/>
<organism evidence="1 2">
    <name type="scientific">Methanospirillum stamsii</name>
    <dbReference type="NCBI Taxonomy" id="1277351"/>
    <lineage>
        <taxon>Archaea</taxon>
        <taxon>Methanobacteriati</taxon>
        <taxon>Methanobacteriota</taxon>
        <taxon>Stenosarchaea group</taxon>
        <taxon>Methanomicrobia</taxon>
        <taxon>Methanomicrobiales</taxon>
        <taxon>Methanospirillaceae</taxon>
        <taxon>Methanospirillum</taxon>
    </lineage>
</organism>
<sequence>LKQELESGERVLQHEKLYQQFFTWKTTPKRGTQVMVKEESVIEAKRYFGFFALITNETMNAVTALELYRNKDVVEKAFGNLKERLNMRRTLVSSEQSLDGKLFVQFVALIYLSYIKKQMQEKDLVKRFSIPGLLDKLDVIECFEQPGKALQVGEMVEKLKQLYYDLGVTPPTSL</sequence>
<gene>
    <name evidence="1" type="ORF">DLD82_00725</name>
</gene>
<keyword evidence="2" id="KW-1185">Reference proteome</keyword>
<feature type="non-terminal residue" evidence="1">
    <location>
        <position position="1"/>
    </location>
</feature>
<dbReference type="PANTHER" id="PTHR34614">
    <property type="match status" value="1"/>
</dbReference>
<dbReference type="EMBL" id="QGMZ01000004">
    <property type="protein sequence ID" value="PWR76055.1"/>
    <property type="molecule type" value="Genomic_DNA"/>
</dbReference>
<dbReference type="Proteomes" id="UP000245934">
    <property type="component" value="Unassembled WGS sequence"/>
</dbReference>
<comment type="caution">
    <text evidence="1">The sequence shown here is derived from an EMBL/GenBank/DDBJ whole genome shotgun (WGS) entry which is preliminary data.</text>
</comment>
<evidence type="ECO:0000313" key="1">
    <source>
        <dbReference type="EMBL" id="PWR76055.1"/>
    </source>
</evidence>
<dbReference type="PANTHER" id="PTHR34614:SF2">
    <property type="entry name" value="TRANSPOSASE IS4-LIKE DOMAIN-CONTAINING PROTEIN"/>
    <property type="match status" value="1"/>
</dbReference>